<dbReference type="AlphaFoldDB" id="T0Q0Z5"/>
<dbReference type="OrthoDB" id="82790at2759"/>
<proteinExistence type="predicted"/>
<keyword evidence="2" id="KW-1185">Reference proteome</keyword>
<evidence type="ECO:0000313" key="2">
    <source>
        <dbReference type="Proteomes" id="UP000030762"/>
    </source>
</evidence>
<reference evidence="1 2" key="1">
    <citation type="submission" date="2012-04" db="EMBL/GenBank/DDBJ databases">
        <title>The Genome Sequence of Saprolegnia declina VS20.</title>
        <authorList>
            <consortium name="The Broad Institute Genome Sequencing Platform"/>
            <person name="Russ C."/>
            <person name="Nusbaum C."/>
            <person name="Tyler B."/>
            <person name="van West P."/>
            <person name="Dieguez-Uribeondo J."/>
            <person name="de Bruijn I."/>
            <person name="Tripathy S."/>
            <person name="Jiang R."/>
            <person name="Young S.K."/>
            <person name="Zeng Q."/>
            <person name="Gargeya S."/>
            <person name="Fitzgerald M."/>
            <person name="Haas B."/>
            <person name="Abouelleil A."/>
            <person name="Alvarado L."/>
            <person name="Arachchi H.M."/>
            <person name="Berlin A."/>
            <person name="Chapman S.B."/>
            <person name="Goldberg J."/>
            <person name="Griggs A."/>
            <person name="Gujja S."/>
            <person name="Hansen M."/>
            <person name="Howarth C."/>
            <person name="Imamovic A."/>
            <person name="Larimer J."/>
            <person name="McCowen C."/>
            <person name="Montmayeur A."/>
            <person name="Murphy C."/>
            <person name="Neiman D."/>
            <person name="Pearson M."/>
            <person name="Priest M."/>
            <person name="Roberts A."/>
            <person name="Saif S."/>
            <person name="Shea T."/>
            <person name="Sisk P."/>
            <person name="Sykes S."/>
            <person name="Wortman J."/>
            <person name="Nusbaum C."/>
            <person name="Birren B."/>
        </authorList>
    </citation>
    <scope>NUCLEOTIDE SEQUENCE [LARGE SCALE GENOMIC DNA]</scope>
    <source>
        <strain evidence="1 2">VS20</strain>
    </source>
</reference>
<dbReference type="EMBL" id="JH767197">
    <property type="protein sequence ID" value="EQC28241.1"/>
    <property type="molecule type" value="Genomic_DNA"/>
</dbReference>
<accession>T0Q0Z5</accession>
<evidence type="ECO:0000313" key="1">
    <source>
        <dbReference type="EMBL" id="EQC28241.1"/>
    </source>
</evidence>
<sequence>MLPALLPAPRLLPLLRRAARAQDHVAVAPSDWDVGFETPPLSADALHCAAVTWHAGHQEVVSETVLTSSFNLDLADGWTYGWKSSRSQAIRDSRHHVTAYVFEVTPRGNWRLVAKAMSPGFTIATYRSSSAPRDDAALVPTLEHETSTALVSSRTQRMAYHLGLLLLYVGQVDTVSATAQHKLVQYLMHPAPVSSSPLHQLLKSNQTPPNDRTTSSVLVDWLIHLLHPHNRTQYEAVVRSHRDCILQRTDLARAYSDCVQLLHSVSEAFLAKQHQTSVAQVAVEAVASLASLSAEMTTRLVTDSFFGYQACVAHFREVSLSAEAAQSVWPEHRVLGAVRARSWLCGDWVVDVPSVGFVRHHALSAATLVRWASSLFRVRTTLLGPQLHVQSAWRVYVSQPTCFVLDGRPHVHRAWPNGESTMAGATRHLEGDYVGRLDDDAVDLRCYTLDVGDQMSYCATLHVATTEATRLQCTVELYQLRVAVAADVAAWTAHDRIALWENEAPTLVFSGDWSYERAAESS</sequence>
<dbReference type="Proteomes" id="UP000030762">
    <property type="component" value="Unassembled WGS sequence"/>
</dbReference>
<gene>
    <name evidence="1" type="ORF">SDRG_14064</name>
</gene>
<dbReference type="GeneID" id="19954791"/>
<name>T0Q0Z5_SAPDV</name>
<dbReference type="InParanoid" id="T0Q0Z5"/>
<dbReference type="RefSeq" id="XP_008618390.1">
    <property type="nucleotide sequence ID" value="XM_008620168.1"/>
</dbReference>
<dbReference type="OMA" id="TTWHAGH"/>
<protein>
    <submittedName>
        <fullName evidence="1">Uncharacterized protein</fullName>
    </submittedName>
</protein>
<organism evidence="1 2">
    <name type="scientific">Saprolegnia diclina (strain VS20)</name>
    <dbReference type="NCBI Taxonomy" id="1156394"/>
    <lineage>
        <taxon>Eukaryota</taxon>
        <taxon>Sar</taxon>
        <taxon>Stramenopiles</taxon>
        <taxon>Oomycota</taxon>
        <taxon>Saprolegniomycetes</taxon>
        <taxon>Saprolegniales</taxon>
        <taxon>Saprolegniaceae</taxon>
        <taxon>Saprolegnia</taxon>
    </lineage>
</organism>
<dbReference type="VEuPathDB" id="FungiDB:SDRG_14064"/>